<dbReference type="GO" id="GO:0016301">
    <property type="term" value="F:kinase activity"/>
    <property type="evidence" value="ECO:0007669"/>
    <property type="project" value="UniProtKB-KW"/>
</dbReference>
<protein>
    <submittedName>
        <fullName evidence="1">Sugar kinase</fullName>
    </submittedName>
</protein>
<evidence type="ECO:0000313" key="1">
    <source>
        <dbReference type="EMBL" id="MBI4251365.1"/>
    </source>
</evidence>
<comment type="caution">
    <text evidence="1">The sequence shown here is derived from an EMBL/GenBank/DDBJ whole genome shotgun (WGS) entry which is preliminary data.</text>
</comment>
<keyword evidence="1" id="KW-0808">Transferase</keyword>
<organism evidence="1 2">
    <name type="scientific">Tectimicrobiota bacterium</name>
    <dbReference type="NCBI Taxonomy" id="2528274"/>
    <lineage>
        <taxon>Bacteria</taxon>
        <taxon>Pseudomonadati</taxon>
        <taxon>Nitrospinota/Tectimicrobiota group</taxon>
        <taxon>Candidatus Tectimicrobiota</taxon>
    </lineage>
</organism>
<dbReference type="EMBL" id="JACQRX010000126">
    <property type="protein sequence ID" value="MBI4251365.1"/>
    <property type="molecule type" value="Genomic_DNA"/>
</dbReference>
<dbReference type="AlphaFoldDB" id="A0A933E9A4"/>
<feature type="non-terminal residue" evidence="1">
    <location>
        <position position="104"/>
    </location>
</feature>
<dbReference type="Proteomes" id="UP000752292">
    <property type="component" value="Unassembled WGS sequence"/>
</dbReference>
<gene>
    <name evidence="1" type="ORF">HY618_02810</name>
</gene>
<dbReference type="InterPro" id="IPR029056">
    <property type="entry name" value="Ribokinase-like"/>
</dbReference>
<name>A0A933E9A4_UNCTE</name>
<reference evidence="1" key="1">
    <citation type="submission" date="2020-07" db="EMBL/GenBank/DDBJ databases">
        <title>Huge and variable diversity of episymbiotic CPR bacteria and DPANN archaea in groundwater ecosystems.</title>
        <authorList>
            <person name="He C.Y."/>
            <person name="Keren R."/>
            <person name="Whittaker M."/>
            <person name="Farag I.F."/>
            <person name="Doudna J."/>
            <person name="Cate J.H.D."/>
            <person name="Banfield J.F."/>
        </authorList>
    </citation>
    <scope>NUCLEOTIDE SEQUENCE</scope>
    <source>
        <strain evidence="1">NC_groundwater_1370_Ag_S-0.2um_69_93</strain>
    </source>
</reference>
<dbReference type="SUPFAM" id="SSF53613">
    <property type="entry name" value="Ribokinase-like"/>
    <property type="match status" value="1"/>
</dbReference>
<keyword evidence="1" id="KW-0418">Kinase</keyword>
<evidence type="ECO:0000313" key="2">
    <source>
        <dbReference type="Proteomes" id="UP000752292"/>
    </source>
</evidence>
<sequence>MSNLLVVGSMAIDSVKTPFGGREEAVGGSATYFSISASFFAKIRLVAVIGRDFPEDTLKFLGERGVDLAGLERGQGETFRWRGEYGYDLNTAHTLETRLNVFQS</sequence>
<dbReference type="Gene3D" id="3.40.1190.20">
    <property type="match status" value="1"/>
</dbReference>
<proteinExistence type="predicted"/>
<accession>A0A933E9A4</accession>